<gene>
    <name evidence="2" type="ORF">CLO192961_LOCUS398905</name>
</gene>
<feature type="region of interest" description="Disordered" evidence="1">
    <location>
        <begin position="1"/>
        <end position="21"/>
    </location>
</feature>
<keyword evidence="3" id="KW-1185">Reference proteome</keyword>
<dbReference type="Proteomes" id="UP000766486">
    <property type="component" value="Unassembled WGS sequence"/>
</dbReference>
<feature type="compositionally biased region" description="Basic and acidic residues" evidence="1">
    <location>
        <begin position="8"/>
        <end position="21"/>
    </location>
</feature>
<protein>
    <submittedName>
        <fullName evidence="2">Uncharacterized protein</fullName>
    </submittedName>
</protein>
<comment type="caution">
    <text evidence="2">The sequence shown here is derived from an EMBL/GenBank/DDBJ whole genome shotgun (WGS) entry which is preliminary data.</text>
</comment>
<evidence type="ECO:0000313" key="3">
    <source>
        <dbReference type="Proteomes" id="UP000766486"/>
    </source>
</evidence>
<accession>A0ABY6UXT6</accession>
<organism evidence="2 3">
    <name type="scientific">Bionectria ochroleuca</name>
    <name type="common">Gliocladium roseum</name>
    <dbReference type="NCBI Taxonomy" id="29856"/>
    <lineage>
        <taxon>Eukaryota</taxon>
        <taxon>Fungi</taxon>
        <taxon>Dikarya</taxon>
        <taxon>Ascomycota</taxon>
        <taxon>Pezizomycotina</taxon>
        <taxon>Sordariomycetes</taxon>
        <taxon>Hypocreomycetidae</taxon>
        <taxon>Hypocreales</taxon>
        <taxon>Bionectriaceae</taxon>
        <taxon>Clonostachys</taxon>
    </lineage>
</organism>
<dbReference type="Gene3D" id="2.30.110.10">
    <property type="entry name" value="Electron Transport, Fmn-binding Protein, Chain A"/>
    <property type="match status" value="1"/>
</dbReference>
<reference evidence="2 3" key="1">
    <citation type="submission" date="2019-06" db="EMBL/GenBank/DDBJ databases">
        <authorList>
            <person name="Broberg M."/>
        </authorList>
    </citation>
    <scope>NUCLEOTIDE SEQUENCE [LARGE SCALE GENOMIC DNA]</scope>
</reference>
<evidence type="ECO:0000313" key="2">
    <source>
        <dbReference type="EMBL" id="VUC34925.1"/>
    </source>
</evidence>
<dbReference type="EMBL" id="CABFNS010000898">
    <property type="protein sequence ID" value="VUC34925.1"/>
    <property type="molecule type" value="Genomic_DNA"/>
</dbReference>
<feature type="non-terminal residue" evidence="2">
    <location>
        <position position="1"/>
    </location>
</feature>
<proteinExistence type="predicted"/>
<sequence length="80" mass="8599">KVASASSKVRDGQAEDPKADLDNEGAVKSIWTGVLPVYQTIAEPLPGPNNKVELPGYIADYRSSFNEDGREHSLSAANKK</sequence>
<evidence type="ECO:0000256" key="1">
    <source>
        <dbReference type="SAM" id="MobiDB-lite"/>
    </source>
</evidence>
<name>A0ABY6UXT6_BIOOC</name>
<dbReference type="InterPro" id="IPR012349">
    <property type="entry name" value="Split_barrel_FMN-bd"/>
</dbReference>